<gene>
    <name evidence="2" type="ORF">EDD40_2154</name>
</gene>
<comment type="caution">
    <text evidence="2">The sequence shown here is derived from an EMBL/GenBank/DDBJ whole genome shotgun (WGS) entry which is preliminary data.</text>
</comment>
<feature type="transmembrane region" description="Helical" evidence="1">
    <location>
        <begin position="189"/>
        <end position="206"/>
    </location>
</feature>
<feature type="transmembrane region" description="Helical" evidence="1">
    <location>
        <begin position="139"/>
        <end position="160"/>
    </location>
</feature>
<accession>A0A3N1H2Y5</accession>
<evidence type="ECO:0008006" key="4">
    <source>
        <dbReference type="Google" id="ProtNLM"/>
    </source>
</evidence>
<reference evidence="2 3" key="1">
    <citation type="submission" date="2018-11" db="EMBL/GenBank/DDBJ databases">
        <title>Sequencing the genomes of 1000 actinobacteria strains.</title>
        <authorList>
            <person name="Klenk H.-P."/>
        </authorList>
    </citation>
    <scope>NUCLEOTIDE SEQUENCE [LARGE SCALE GENOMIC DNA]</scope>
    <source>
        <strain evidence="2 3">DSM 44231</strain>
    </source>
</reference>
<dbReference type="EMBL" id="RJKM01000001">
    <property type="protein sequence ID" value="ROP36875.1"/>
    <property type="molecule type" value="Genomic_DNA"/>
</dbReference>
<protein>
    <recommendedName>
        <fullName evidence="4">Glycosyltransferase RgtA/B/C/D-like domain-containing protein</fullName>
    </recommendedName>
</protein>
<feature type="transmembrane region" description="Helical" evidence="1">
    <location>
        <begin position="237"/>
        <end position="255"/>
    </location>
</feature>
<feature type="transmembrane region" description="Helical" evidence="1">
    <location>
        <begin position="25"/>
        <end position="46"/>
    </location>
</feature>
<keyword evidence="1" id="KW-0812">Transmembrane</keyword>
<evidence type="ECO:0000313" key="3">
    <source>
        <dbReference type="Proteomes" id="UP000268727"/>
    </source>
</evidence>
<keyword evidence="1" id="KW-0472">Membrane</keyword>
<feature type="transmembrane region" description="Helical" evidence="1">
    <location>
        <begin position="108"/>
        <end position="127"/>
    </location>
</feature>
<keyword evidence="3" id="KW-1185">Reference proteome</keyword>
<evidence type="ECO:0000313" key="2">
    <source>
        <dbReference type="EMBL" id="ROP36875.1"/>
    </source>
</evidence>
<proteinExistence type="predicted"/>
<keyword evidence="1" id="KW-1133">Transmembrane helix</keyword>
<feature type="transmembrane region" description="Helical" evidence="1">
    <location>
        <begin position="342"/>
        <end position="361"/>
    </location>
</feature>
<dbReference type="RefSeq" id="WP_246037591.1">
    <property type="nucleotide sequence ID" value="NZ_RJKM01000001.1"/>
</dbReference>
<sequence>MTATTVPEQRAADVPPAGRARRGRWVAPVAGGTALIAAHGALYGNWLVDDAAITFAYARTITDGAGAVLQPGAEPAEAYSNPAWLALLALGRLVGLFDRGSIFGVPDYVLFPKALAVLCCAGVLLACHTAARRVFRRPGLVTVAFGAVLAAVPSFVIWVFSGLENPLYALVTCWLAVVLSGAVLDDRLLSGRVAVLVGALVAVAALTRPDGLVYAGAYPLLVLLTARRAGLAAAARSVALSTAAFLVPFGAYVLWRRVEFGRWLALPAAAKSQDPPDLAQFTRVGELVQYAGALAVLVVAACAGMALARGSRLGSALVALLVPLGLSSVAFAVLAHDWMGELRFATPVWVLGALVAVFAVARVLGRGTARRRAVLSVLLAVALLPSAARFTAAAREFRAAPTVPMCLVVEMYGRGFNGLADILGVERGSLLLPDVGGAALTSRLALVDLAGLAEPRLADLWGARDVAGLRDYVFDRVKPTFIHSHEGWSQTTGIADDPRMAADYYVLSAGRTAQDWVRRDAVADGARLAELRDYVRTELAAATRAGLDAPRSRCGPTLRPGQRLGR</sequence>
<name>A0A3N1H2Y5_9PSEU</name>
<feature type="transmembrane region" description="Helical" evidence="1">
    <location>
        <begin position="315"/>
        <end position="336"/>
    </location>
</feature>
<feature type="transmembrane region" description="Helical" evidence="1">
    <location>
        <begin position="373"/>
        <end position="392"/>
    </location>
</feature>
<feature type="transmembrane region" description="Helical" evidence="1">
    <location>
        <begin position="212"/>
        <end position="230"/>
    </location>
</feature>
<feature type="transmembrane region" description="Helical" evidence="1">
    <location>
        <begin position="287"/>
        <end position="308"/>
    </location>
</feature>
<feature type="transmembrane region" description="Helical" evidence="1">
    <location>
        <begin position="166"/>
        <end position="184"/>
    </location>
</feature>
<evidence type="ECO:0000256" key="1">
    <source>
        <dbReference type="SAM" id="Phobius"/>
    </source>
</evidence>
<dbReference type="Proteomes" id="UP000268727">
    <property type="component" value="Unassembled WGS sequence"/>
</dbReference>
<organism evidence="2 3">
    <name type="scientific">Saccharothrix texasensis</name>
    <dbReference type="NCBI Taxonomy" id="103734"/>
    <lineage>
        <taxon>Bacteria</taxon>
        <taxon>Bacillati</taxon>
        <taxon>Actinomycetota</taxon>
        <taxon>Actinomycetes</taxon>
        <taxon>Pseudonocardiales</taxon>
        <taxon>Pseudonocardiaceae</taxon>
        <taxon>Saccharothrix</taxon>
    </lineage>
</organism>
<dbReference type="AlphaFoldDB" id="A0A3N1H2Y5"/>